<accession>A0A450WRZ3</accession>
<dbReference type="AlphaFoldDB" id="A0A450WRZ3"/>
<protein>
    <submittedName>
        <fullName evidence="1">Type VI secretion system, phage-baseplate injector</fullName>
    </submittedName>
</protein>
<dbReference type="Gene3D" id="2.40.50.230">
    <property type="entry name" value="Gp5 N-terminal domain"/>
    <property type="match status" value="1"/>
</dbReference>
<evidence type="ECO:0000313" key="1">
    <source>
        <dbReference type="EMBL" id="VFK19758.1"/>
    </source>
</evidence>
<sequence length="89" mass="10249">MNFEYAKHDQQIANLIRFGRIETVDHATKTIRVRSGEAVTCWLPWPAEVARLRQSRMDGLSPISFVCTRDFSPRISKGSIVFPLRDEVE</sequence>
<reference evidence="1" key="1">
    <citation type="submission" date="2019-02" db="EMBL/GenBank/DDBJ databases">
        <authorList>
            <person name="Gruber-Vodicka R. H."/>
            <person name="Seah K. B. B."/>
        </authorList>
    </citation>
    <scope>NUCLEOTIDE SEQUENCE</scope>
    <source>
        <strain evidence="1">BECK_S313</strain>
    </source>
</reference>
<dbReference type="InterPro" id="IPR037026">
    <property type="entry name" value="Vgr_OB-fold_dom_sf"/>
</dbReference>
<name>A0A450WRZ3_9GAMM</name>
<gene>
    <name evidence="1" type="ORF">BECKLPF1236B_GA0070989_11847</name>
</gene>
<proteinExistence type="predicted"/>
<dbReference type="EMBL" id="CAADFK010000184">
    <property type="protein sequence ID" value="VFK19758.1"/>
    <property type="molecule type" value="Genomic_DNA"/>
</dbReference>
<organism evidence="1">
    <name type="scientific">Candidatus Kentrum sp. LPFa</name>
    <dbReference type="NCBI Taxonomy" id="2126335"/>
    <lineage>
        <taxon>Bacteria</taxon>
        <taxon>Pseudomonadati</taxon>
        <taxon>Pseudomonadota</taxon>
        <taxon>Gammaproteobacteria</taxon>
        <taxon>Candidatus Kentrum</taxon>
    </lineage>
</organism>